<evidence type="ECO:0000313" key="2">
    <source>
        <dbReference type="Proteomes" id="UP000693970"/>
    </source>
</evidence>
<evidence type="ECO:0000313" key="1">
    <source>
        <dbReference type="EMBL" id="KAG7347647.1"/>
    </source>
</evidence>
<comment type="caution">
    <text evidence="1">The sequence shown here is derived from an EMBL/GenBank/DDBJ whole genome shotgun (WGS) entry which is preliminary data.</text>
</comment>
<gene>
    <name evidence="1" type="ORF">IV203_016352</name>
</gene>
<dbReference type="InterPro" id="IPR032801">
    <property type="entry name" value="PXL2A/B/C"/>
</dbReference>
<keyword evidence="2" id="KW-1185">Reference proteome</keyword>
<protein>
    <submittedName>
        <fullName evidence="1">Uncharacterized protein</fullName>
    </submittedName>
</protein>
<proteinExistence type="predicted"/>
<dbReference type="OrthoDB" id="497519at2759"/>
<sequence>MGSIVGPLFISIGDEEKLKTFLEKNPYIPKDQAFVDDDMKNFSAYKAAGFGRFDKQDPEVAKKVKLTAPTGVNWWNYATAVGKVSPIPKDQKFGEIPEGVLRLGGTFVVKGDEILFRWSDRLPGDHPDIHEVLKIAKQA</sequence>
<dbReference type="EMBL" id="JAGRRH010000020">
    <property type="protein sequence ID" value="KAG7347647.1"/>
    <property type="molecule type" value="Genomic_DNA"/>
</dbReference>
<dbReference type="Pfam" id="PF13911">
    <property type="entry name" value="AhpC-TSA_2"/>
    <property type="match status" value="1"/>
</dbReference>
<dbReference type="AlphaFoldDB" id="A0A9K3KQG2"/>
<name>A0A9K3KQG2_9STRA</name>
<organism evidence="1 2">
    <name type="scientific">Nitzschia inconspicua</name>
    <dbReference type="NCBI Taxonomy" id="303405"/>
    <lineage>
        <taxon>Eukaryota</taxon>
        <taxon>Sar</taxon>
        <taxon>Stramenopiles</taxon>
        <taxon>Ochrophyta</taxon>
        <taxon>Bacillariophyta</taxon>
        <taxon>Bacillariophyceae</taxon>
        <taxon>Bacillariophycidae</taxon>
        <taxon>Bacillariales</taxon>
        <taxon>Bacillariaceae</taxon>
        <taxon>Nitzschia</taxon>
    </lineage>
</organism>
<dbReference type="Proteomes" id="UP000693970">
    <property type="component" value="Unassembled WGS sequence"/>
</dbReference>
<reference evidence="1" key="1">
    <citation type="journal article" date="2021" name="Sci. Rep.">
        <title>Diploid genomic architecture of Nitzschia inconspicua, an elite biomass production diatom.</title>
        <authorList>
            <person name="Oliver A."/>
            <person name="Podell S."/>
            <person name="Pinowska A."/>
            <person name="Traller J.C."/>
            <person name="Smith S.R."/>
            <person name="McClure R."/>
            <person name="Beliaev A."/>
            <person name="Bohutskyi P."/>
            <person name="Hill E.A."/>
            <person name="Rabines A."/>
            <person name="Zheng H."/>
            <person name="Allen L.Z."/>
            <person name="Kuo A."/>
            <person name="Grigoriev I.V."/>
            <person name="Allen A.E."/>
            <person name="Hazlebeck D."/>
            <person name="Allen E.E."/>
        </authorList>
    </citation>
    <scope>NUCLEOTIDE SEQUENCE</scope>
    <source>
        <strain evidence="1">Hildebrandi</strain>
    </source>
</reference>
<accession>A0A9K3KQG2</accession>
<reference evidence="1" key="2">
    <citation type="submission" date="2021-04" db="EMBL/GenBank/DDBJ databases">
        <authorList>
            <person name="Podell S."/>
        </authorList>
    </citation>
    <scope>NUCLEOTIDE SEQUENCE</scope>
    <source>
        <strain evidence="1">Hildebrandi</strain>
    </source>
</reference>